<keyword evidence="3" id="KW-1133">Transmembrane helix</keyword>
<dbReference type="GO" id="GO:0005975">
    <property type="term" value="P:carbohydrate metabolic process"/>
    <property type="evidence" value="ECO:0007669"/>
    <property type="project" value="InterPro"/>
</dbReference>
<keyword evidence="6" id="KW-1185">Reference proteome</keyword>
<keyword evidence="3" id="KW-0812">Transmembrane</keyword>
<dbReference type="PANTHER" id="PTHR10963:SF55">
    <property type="entry name" value="GLYCOSIDE HYDROLASE FAMILY 16 PROTEIN"/>
    <property type="match status" value="1"/>
</dbReference>
<evidence type="ECO:0000256" key="3">
    <source>
        <dbReference type="SAM" id="Phobius"/>
    </source>
</evidence>
<sequence>MDSSDSESPRPRRIAGRRRNTLEGIRPPPSAYAYPFLAYPGNPDPLPSSLSRRSSIESIPNGRRRSSDDSHNHDELLDPPVAPFMSDSGHAQHPNSPNGSPRNTLYRNSAAGTLNSKGSSPNLNESSRTSSMIFRAPFLSPNSRPVSSIAWTPPVYPSQTSPSPGPDVISPSGSSTALAFAVRKTKDPLPSTLLTEKLSKEDKPWLATRHDRERRAKYSTIACMLLGVLAAALLSLFELRDINLLDESHLCVVFEDDFSSGALDTSIWKRTVELGGFGNGEFQAMTNLDENLKVQNGNLYIIPTLTSQDIGAQNVFGGYKYDLGSDCTTTNETACSVTSDNSTNTVVPPVQSAMISTNGTHSITYGRVQVRAKIPRGDWLWPAIWMLPQNNTYGQWPLSGEIDIMEARGNDASYPAQGFNFVRSSLNYSPLQTLLTEMFGWWSMKRGGFNEDFHTYTLEWSPSWMRLYVDSRLQSMLDFSLKSSSQSFWSRGKYPSVAQNGEGEEVAVQDIWGANSWSAPFDQEFYLILSVAAGGTSGWFPDGVGGKPWTDGDPKAMYDFALAQDTWSATWPTSEDDLAMRVDWVKMWKMC</sequence>
<feature type="domain" description="GH16" evidence="4">
    <location>
        <begin position="245"/>
        <end position="591"/>
    </location>
</feature>
<evidence type="ECO:0000259" key="4">
    <source>
        <dbReference type="PROSITE" id="PS51762"/>
    </source>
</evidence>
<feature type="compositionally biased region" description="Polar residues" evidence="2">
    <location>
        <begin position="93"/>
        <end position="128"/>
    </location>
</feature>
<gene>
    <name evidence="5" type="ORF">BDP27DRAFT_1315128</name>
</gene>
<evidence type="ECO:0000313" key="6">
    <source>
        <dbReference type="Proteomes" id="UP000772434"/>
    </source>
</evidence>
<accession>A0A9P5Q4W1</accession>
<dbReference type="Pfam" id="PF00722">
    <property type="entry name" value="Glyco_hydro_16"/>
    <property type="match status" value="1"/>
</dbReference>
<dbReference type="Proteomes" id="UP000772434">
    <property type="component" value="Unassembled WGS sequence"/>
</dbReference>
<evidence type="ECO:0000256" key="1">
    <source>
        <dbReference type="ARBA" id="ARBA00006865"/>
    </source>
</evidence>
<evidence type="ECO:0000313" key="5">
    <source>
        <dbReference type="EMBL" id="KAF9075488.1"/>
    </source>
</evidence>
<dbReference type="PANTHER" id="PTHR10963">
    <property type="entry name" value="GLYCOSYL HYDROLASE-RELATED"/>
    <property type="match status" value="1"/>
</dbReference>
<protein>
    <submittedName>
        <fullName evidence="5">Concanavalin A-like lectin/glucanase domain-containing protein</fullName>
    </submittedName>
</protein>
<dbReference type="InterPro" id="IPR000757">
    <property type="entry name" value="Beta-glucanase-like"/>
</dbReference>
<dbReference type="EMBL" id="JADNRY010000009">
    <property type="protein sequence ID" value="KAF9075488.1"/>
    <property type="molecule type" value="Genomic_DNA"/>
</dbReference>
<comment type="similarity">
    <text evidence="1">Belongs to the glycosyl hydrolase 16 family.</text>
</comment>
<dbReference type="InterPro" id="IPR013320">
    <property type="entry name" value="ConA-like_dom_sf"/>
</dbReference>
<dbReference type="InterPro" id="IPR050546">
    <property type="entry name" value="Glycosyl_Hydrlase_16"/>
</dbReference>
<keyword evidence="3" id="KW-0472">Membrane</keyword>
<dbReference type="GO" id="GO:0004553">
    <property type="term" value="F:hydrolase activity, hydrolyzing O-glycosyl compounds"/>
    <property type="evidence" value="ECO:0007669"/>
    <property type="project" value="InterPro"/>
</dbReference>
<feature type="region of interest" description="Disordered" evidence="2">
    <location>
        <begin position="1"/>
        <end position="128"/>
    </location>
</feature>
<proteinExistence type="inferred from homology"/>
<dbReference type="OrthoDB" id="4781at2759"/>
<comment type="caution">
    <text evidence="5">The sequence shown here is derived from an EMBL/GenBank/DDBJ whole genome shotgun (WGS) entry which is preliminary data.</text>
</comment>
<evidence type="ECO:0000256" key="2">
    <source>
        <dbReference type="SAM" id="MobiDB-lite"/>
    </source>
</evidence>
<feature type="compositionally biased region" description="Basic and acidic residues" evidence="2">
    <location>
        <begin position="65"/>
        <end position="76"/>
    </location>
</feature>
<dbReference type="PROSITE" id="PS51762">
    <property type="entry name" value="GH16_2"/>
    <property type="match status" value="1"/>
</dbReference>
<name>A0A9P5Q4W1_9AGAR</name>
<organism evidence="5 6">
    <name type="scientific">Rhodocollybia butyracea</name>
    <dbReference type="NCBI Taxonomy" id="206335"/>
    <lineage>
        <taxon>Eukaryota</taxon>
        <taxon>Fungi</taxon>
        <taxon>Dikarya</taxon>
        <taxon>Basidiomycota</taxon>
        <taxon>Agaricomycotina</taxon>
        <taxon>Agaricomycetes</taxon>
        <taxon>Agaricomycetidae</taxon>
        <taxon>Agaricales</taxon>
        <taxon>Marasmiineae</taxon>
        <taxon>Omphalotaceae</taxon>
        <taxon>Rhodocollybia</taxon>
    </lineage>
</organism>
<dbReference type="AlphaFoldDB" id="A0A9P5Q4W1"/>
<dbReference type="Gene3D" id="2.60.120.200">
    <property type="match status" value="1"/>
</dbReference>
<feature type="transmembrane region" description="Helical" evidence="3">
    <location>
        <begin position="218"/>
        <end position="237"/>
    </location>
</feature>
<dbReference type="SUPFAM" id="SSF49899">
    <property type="entry name" value="Concanavalin A-like lectins/glucanases"/>
    <property type="match status" value="1"/>
</dbReference>
<reference evidence="5" key="1">
    <citation type="submission" date="2020-11" db="EMBL/GenBank/DDBJ databases">
        <authorList>
            <consortium name="DOE Joint Genome Institute"/>
            <person name="Ahrendt S."/>
            <person name="Riley R."/>
            <person name="Andreopoulos W."/>
            <person name="Labutti K."/>
            <person name="Pangilinan J."/>
            <person name="Ruiz-Duenas F.J."/>
            <person name="Barrasa J.M."/>
            <person name="Sanchez-Garcia M."/>
            <person name="Camarero S."/>
            <person name="Miyauchi S."/>
            <person name="Serrano A."/>
            <person name="Linde D."/>
            <person name="Babiker R."/>
            <person name="Drula E."/>
            <person name="Ayuso-Fernandez I."/>
            <person name="Pacheco R."/>
            <person name="Padilla G."/>
            <person name="Ferreira P."/>
            <person name="Barriuso J."/>
            <person name="Kellner H."/>
            <person name="Castanera R."/>
            <person name="Alfaro M."/>
            <person name="Ramirez L."/>
            <person name="Pisabarro A.G."/>
            <person name="Kuo A."/>
            <person name="Tritt A."/>
            <person name="Lipzen A."/>
            <person name="He G."/>
            <person name="Yan M."/>
            <person name="Ng V."/>
            <person name="Cullen D."/>
            <person name="Martin F."/>
            <person name="Rosso M.-N."/>
            <person name="Henrissat B."/>
            <person name="Hibbett D."/>
            <person name="Martinez A.T."/>
            <person name="Grigoriev I.V."/>
        </authorList>
    </citation>
    <scope>NUCLEOTIDE SEQUENCE</scope>
    <source>
        <strain evidence="5">AH 40177</strain>
    </source>
</reference>